<evidence type="ECO:0000313" key="5">
    <source>
        <dbReference type="RefSeq" id="XP_013775919.1"/>
    </source>
</evidence>
<dbReference type="SMART" id="SM00353">
    <property type="entry name" value="HLH"/>
    <property type="match status" value="1"/>
</dbReference>
<evidence type="ECO:0000313" key="4">
    <source>
        <dbReference type="Proteomes" id="UP000694941"/>
    </source>
</evidence>
<dbReference type="InterPro" id="IPR050283">
    <property type="entry name" value="E-box_TF_Regulators"/>
</dbReference>
<feature type="region of interest" description="Disordered" evidence="2">
    <location>
        <begin position="169"/>
        <end position="208"/>
    </location>
</feature>
<keyword evidence="4" id="KW-1185">Reference proteome</keyword>
<dbReference type="PANTHER" id="PTHR23349:SF108">
    <property type="entry name" value="BHLH DOMAIN-CONTAINING PROTEIN"/>
    <property type="match status" value="1"/>
</dbReference>
<proteinExistence type="predicted"/>
<sequence>MAYLTVVTGSPQKLETTTCFLVSNTSVHNDSFQPTGTTCAAQIKRAKSEPATGELLRCKRRISFAQLGYTLPSPQPAAVARRNERERNRVRMVNMGFATLRQHVPNGAKNKKMSKVETLRSAVEYIKRLQALLNDQDGNMTPSASQPTVLDHSEENQYVTAIMNRDSAVPQQSLSPACSAANSPSPSSGSESSQNHQSLGSPSTCLSPEEEELLDFASWFS</sequence>
<accession>A0ABM1B6R1</accession>
<keyword evidence="1" id="KW-0238">DNA-binding</keyword>
<dbReference type="InterPro" id="IPR011598">
    <property type="entry name" value="bHLH_dom"/>
</dbReference>
<dbReference type="InterPro" id="IPR036638">
    <property type="entry name" value="HLH_DNA-bd_sf"/>
</dbReference>
<feature type="compositionally biased region" description="Low complexity" evidence="2">
    <location>
        <begin position="173"/>
        <end position="193"/>
    </location>
</feature>
<dbReference type="RefSeq" id="XP_013775919.1">
    <property type="nucleotide sequence ID" value="XM_013920465.1"/>
</dbReference>
<name>A0ABM1B6R1_LIMPO</name>
<dbReference type="Pfam" id="PF00010">
    <property type="entry name" value="HLH"/>
    <property type="match status" value="1"/>
</dbReference>
<dbReference type="PANTHER" id="PTHR23349">
    <property type="entry name" value="BASIC HELIX-LOOP-HELIX TRANSCRIPTION FACTOR, TWIST"/>
    <property type="match status" value="1"/>
</dbReference>
<dbReference type="PROSITE" id="PS50888">
    <property type="entry name" value="BHLH"/>
    <property type="match status" value="1"/>
</dbReference>
<evidence type="ECO:0000256" key="2">
    <source>
        <dbReference type="SAM" id="MobiDB-lite"/>
    </source>
</evidence>
<dbReference type="Proteomes" id="UP000694941">
    <property type="component" value="Unplaced"/>
</dbReference>
<dbReference type="Gene3D" id="4.10.280.10">
    <property type="entry name" value="Helix-loop-helix DNA-binding domain"/>
    <property type="match status" value="1"/>
</dbReference>
<feature type="domain" description="BHLH" evidence="3">
    <location>
        <begin position="77"/>
        <end position="129"/>
    </location>
</feature>
<organism evidence="4 5">
    <name type="scientific">Limulus polyphemus</name>
    <name type="common">Atlantic horseshoe crab</name>
    <dbReference type="NCBI Taxonomy" id="6850"/>
    <lineage>
        <taxon>Eukaryota</taxon>
        <taxon>Metazoa</taxon>
        <taxon>Ecdysozoa</taxon>
        <taxon>Arthropoda</taxon>
        <taxon>Chelicerata</taxon>
        <taxon>Merostomata</taxon>
        <taxon>Xiphosura</taxon>
        <taxon>Limulidae</taxon>
        <taxon>Limulus</taxon>
    </lineage>
</organism>
<dbReference type="SUPFAM" id="SSF47459">
    <property type="entry name" value="HLH, helix-loop-helix DNA-binding domain"/>
    <property type="match status" value="1"/>
</dbReference>
<evidence type="ECO:0000256" key="1">
    <source>
        <dbReference type="ARBA" id="ARBA00023125"/>
    </source>
</evidence>
<dbReference type="GeneID" id="106460730"/>
<reference evidence="5" key="1">
    <citation type="submission" date="2025-08" db="UniProtKB">
        <authorList>
            <consortium name="RefSeq"/>
        </authorList>
    </citation>
    <scope>IDENTIFICATION</scope>
    <source>
        <tissue evidence="5">Muscle</tissue>
    </source>
</reference>
<evidence type="ECO:0000259" key="3">
    <source>
        <dbReference type="PROSITE" id="PS50888"/>
    </source>
</evidence>
<gene>
    <name evidence="5" type="primary">LOC106460730</name>
</gene>
<feature type="compositionally biased region" description="Polar residues" evidence="2">
    <location>
        <begin position="194"/>
        <end position="206"/>
    </location>
</feature>
<protein>
    <submittedName>
        <fullName evidence="5">Achaete-scute homolog 1b-like</fullName>
    </submittedName>
</protein>